<dbReference type="Gene3D" id="3.40.50.620">
    <property type="entry name" value="HUPs"/>
    <property type="match status" value="1"/>
</dbReference>
<gene>
    <name evidence="12" type="ORF">COU01_01230</name>
</gene>
<keyword evidence="7 10" id="KW-0658">Purine biosynthesis</keyword>
<dbReference type="InterPro" id="IPR014729">
    <property type="entry name" value="Rossmann-like_a/b/a_fold"/>
</dbReference>
<dbReference type="EC" id="6.3.5.2" evidence="3"/>
<name>A0A2H0V0G4_9BACT</name>
<evidence type="ECO:0000256" key="5">
    <source>
        <dbReference type="ARBA" id="ARBA00022741"/>
    </source>
</evidence>
<evidence type="ECO:0000313" key="13">
    <source>
        <dbReference type="Proteomes" id="UP000228510"/>
    </source>
</evidence>
<evidence type="ECO:0000256" key="2">
    <source>
        <dbReference type="ARBA" id="ARBA00005153"/>
    </source>
</evidence>
<protein>
    <recommendedName>
        <fullName evidence="3">GMP synthase (glutamine-hydrolyzing)</fullName>
        <ecNumber evidence="3">6.3.5.2</ecNumber>
    </recommendedName>
</protein>
<dbReference type="InterPro" id="IPR025777">
    <property type="entry name" value="GMPS_ATP_PPase_dom"/>
</dbReference>
<dbReference type="InterPro" id="IPR017926">
    <property type="entry name" value="GATASE"/>
</dbReference>
<evidence type="ECO:0000256" key="10">
    <source>
        <dbReference type="PROSITE-ProRule" id="PRU00886"/>
    </source>
</evidence>
<dbReference type="PROSITE" id="PS51553">
    <property type="entry name" value="GMPS_ATP_PPASE"/>
    <property type="match status" value="1"/>
</dbReference>
<evidence type="ECO:0000256" key="8">
    <source>
        <dbReference type="ARBA" id="ARBA00022840"/>
    </source>
</evidence>
<dbReference type="PRINTS" id="PR00096">
    <property type="entry name" value="GATASE"/>
</dbReference>
<feature type="domain" description="GMPS ATP-PPase" evidence="11">
    <location>
        <begin position="237"/>
        <end position="433"/>
    </location>
</feature>
<evidence type="ECO:0000256" key="7">
    <source>
        <dbReference type="ARBA" id="ARBA00022755"/>
    </source>
</evidence>
<dbReference type="Pfam" id="PF00117">
    <property type="entry name" value="GATase"/>
    <property type="match status" value="1"/>
</dbReference>
<dbReference type="Pfam" id="PF00958">
    <property type="entry name" value="GMP_synt_C"/>
    <property type="match status" value="1"/>
</dbReference>
<keyword evidence="8 10" id="KW-0067">ATP-binding</keyword>
<dbReference type="CDD" id="cd01997">
    <property type="entry name" value="GMP_synthase_C"/>
    <property type="match status" value="1"/>
</dbReference>
<dbReference type="InterPro" id="IPR001674">
    <property type="entry name" value="GMP_synth_C"/>
</dbReference>
<feature type="binding site" evidence="10">
    <location>
        <begin position="264"/>
        <end position="270"/>
    </location>
    <ligand>
        <name>ATP</name>
        <dbReference type="ChEBI" id="CHEBI:30616"/>
    </ligand>
</feature>
<reference evidence="13" key="1">
    <citation type="submission" date="2017-09" db="EMBL/GenBank/DDBJ databases">
        <title>Depth-based differentiation of microbial function through sediment-hosted aquifers and enrichment of novel symbionts in the deep terrestrial subsurface.</title>
        <authorList>
            <person name="Probst A.J."/>
            <person name="Ladd B."/>
            <person name="Jarett J.K."/>
            <person name="Geller-Mcgrath D.E."/>
            <person name="Sieber C.M.K."/>
            <person name="Emerson J.B."/>
            <person name="Anantharaman K."/>
            <person name="Thomas B.C."/>
            <person name="Malmstrom R."/>
            <person name="Stieglmeier M."/>
            <person name="Klingl A."/>
            <person name="Woyke T."/>
            <person name="Ryan C.M."/>
            <person name="Banfield J.F."/>
        </authorList>
    </citation>
    <scope>NUCLEOTIDE SEQUENCE [LARGE SCALE GENOMIC DNA]</scope>
</reference>
<evidence type="ECO:0000256" key="1">
    <source>
        <dbReference type="ARBA" id="ARBA00002332"/>
    </source>
</evidence>
<dbReference type="SUPFAM" id="SSF54810">
    <property type="entry name" value="GMP synthetase C-terminal dimerisation domain"/>
    <property type="match status" value="2"/>
</dbReference>
<dbReference type="GO" id="GO:0005829">
    <property type="term" value="C:cytosol"/>
    <property type="evidence" value="ECO:0007669"/>
    <property type="project" value="TreeGrafter"/>
</dbReference>
<evidence type="ECO:0000256" key="4">
    <source>
        <dbReference type="ARBA" id="ARBA00022598"/>
    </source>
</evidence>
<dbReference type="EMBL" id="PFAT01000019">
    <property type="protein sequence ID" value="PIR92557.1"/>
    <property type="molecule type" value="Genomic_DNA"/>
</dbReference>
<dbReference type="PRINTS" id="PR00097">
    <property type="entry name" value="ANTSNTHASEII"/>
</dbReference>
<dbReference type="InterPro" id="IPR004739">
    <property type="entry name" value="GMP_synth_GATase"/>
</dbReference>
<evidence type="ECO:0000313" key="12">
    <source>
        <dbReference type="EMBL" id="PIR92557.1"/>
    </source>
</evidence>
<dbReference type="PRINTS" id="PR00099">
    <property type="entry name" value="CPSGATASE"/>
</dbReference>
<keyword evidence="9" id="KW-0315">Glutamine amidotransferase</keyword>
<dbReference type="PROSITE" id="PS51273">
    <property type="entry name" value="GATASE_TYPE_1"/>
    <property type="match status" value="1"/>
</dbReference>
<dbReference type="Gene3D" id="3.30.300.10">
    <property type="match status" value="2"/>
</dbReference>
<dbReference type="SUPFAM" id="SSF52317">
    <property type="entry name" value="Class I glutamine amidotransferase-like"/>
    <property type="match status" value="1"/>
</dbReference>
<comment type="function">
    <text evidence="1">Catalyzes the synthesis of GMP from XMP.</text>
</comment>
<dbReference type="AlphaFoldDB" id="A0A2H0V0G4"/>
<dbReference type="GO" id="GO:0003921">
    <property type="term" value="F:GMP synthase activity"/>
    <property type="evidence" value="ECO:0007669"/>
    <property type="project" value="InterPro"/>
</dbReference>
<comment type="caution">
    <text evidence="12">The sequence shown here is derived from an EMBL/GenBank/DDBJ whole genome shotgun (WGS) entry which is preliminary data.</text>
</comment>
<dbReference type="Gene3D" id="3.40.50.880">
    <property type="match status" value="1"/>
</dbReference>
<dbReference type="NCBIfam" id="TIGR00888">
    <property type="entry name" value="guaA_Nterm"/>
    <property type="match status" value="1"/>
</dbReference>
<dbReference type="PANTHER" id="PTHR11922:SF2">
    <property type="entry name" value="GMP SYNTHASE [GLUTAMINE-HYDROLYZING]"/>
    <property type="match status" value="1"/>
</dbReference>
<keyword evidence="4" id="KW-0436">Ligase</keyword>
<keyword evidence="5 10" id="KW-0547">Nucleotide-binding</keyword>
<keyword evidence="6 10" id="KW-0332">GMP biosynthesis</keyword>
<dbReference type="FunFam" id="3.40.50.880:FF:000001">
    <property type="entry name" value="GMP synthase [glutamine-hydrolyzing]"/>
    <property type="match status" value="1"/>
</dbReference>
<dbReference type="Proteomes" id="UP000228510">
    <property type="component" value="Unassembled WGS sequence"/>
</dbReference>
<proteinExistence type="predicted"/>
<dbReference type="SUPFAM" id="SSF52402">
    <property type="entry name" value="Adenine nucleotide alpha hydrolases-like"/>
    <property type="match status" value="1"/>
</dbReference>
<evidence type="ECO:0000259" key="11">
    <source>
        <dbReference type="PROSITE" id="PS51553"/>
    </source>
</evidence>
<dbReference type="InterPro" id="IPR029062">
    <property type="entry name" value="Class_I_gatase-like"/>
</dbReference>
<dbReference type="CDD" id="cd01742">
    <property type="entry name" value="GATase1_GMP_Synthase"/>
    <property type="match status" value="1"/>
</dbReference>
<accession>A0A2H0V0G4</accession>
<dbReference type="GO" id="GO:0005524">
    <property type="term" value="F:ATP binding"/>
    <property type="evidence" value="ECO:0007669"/>
    <property type="project" value="UniProtKB-UniRule"/>
</dbReference>
<sequence length="649" mass="72169">MRHVAILDFGSQYTHLIARRIRELNVLAKIYPNDIAAAALPAEVSGIILSGGPQSVYDAGALTVDPAIFTLNKPILGICYGHQLMAQLLGGRVRAGKIREYGRADLSIVQLTPLLANVSAETTVWMSHGDSVTRLPAGFAAVARTNDCPITAMADEDKKLYGLQFHPEVDHTPAGVTILSNFVFNVCRAEKNWRVEDIVAELQRQILQQVGNKSKHLHRRVYPNTNFSVGVNPAGRYAFPFIPAAETARYSGRCLDKKVFILVSGGVDSSVAFALLTKTLGEERVKGLYIDTGFMRRGESAEIAAGFRQAGLHNFTAVDASDVFYKNLEQAYEPEAKRNIIGQTFLDVKDEQIAKLNLNSDEWLLGQGTIYPDIIESSGSQNAQKIKTHHNRVDAIKRMVEQGLVVEPLIDFYKFEVRQIGQLLGLPPNLISRHPFPGPGLAIRCLCRQHSAVTDMAAIQKKIDVLFAQKYPRLRQRALPLKSVGVQGDNRTYAHPLAVWGEQDWEKLDALASRVTNAVKEINRVVLLLNPPAEPSAIFKLPAGDVYVSRERINLLRQIDDIVISIIRQQGIYDDIWQFPIVLAPVADEQGREAIVLRPFNSRDVMTATFYRMDKKILSQIVQEILATGKISCVFYDITNKPPGTTEWE</sequence>
<evidence type="ECO:0000256" key="6">
    <source>
        <dbReference type="ARBA" id="ARBA00022749"/>
    </source>
</evidence>
<organism evidence="12 13">
    <name type="scientific">Candidatus Falkowbacteria bacterium CG10_big_fil_rev_8_21_14_0_10_44_15</name>
    <dbReference type="NCBI Taxonomy" id="1974569"/>
    <lineage>
        <taxon>Bacteria</taxon>
        <taxon>Candidatus Falkowiibacteriota</taxon>
    </lineage>
</organism>
<evidence type="ECO:0000256" key="9">
    <source>
        <dbReference type="ARBA" id="ARBA00022962"/>
    </source>
</evidence>
<evidence type="ECO:0000256" key="3">
    <source>
        <dbReference type="ARBA" id="ARBA00012746"/>
    </source>
</evidence>
<dbReference type="UniPathway" id="UPA00189">
    <property type="reaction ID" value="UER00296"/>
</dbReference>
<comment type="pathway">
    <text evidence="2">Purine metabolism; GMP biosynthesis; GMP from XMP (L-Gln route): step 1/1.</text>
</comment>
<dbReference type="PANTHER" id="PTHR11922">
    <property type="entry name" value="GMP SYNTHASE-RELATED"/>
    <property type="match status" value="1"/>
</dbReference>